<feature type="region of interest" description="Disordered" evidence="2">
    <location>
        <begin position="566"/>
        <end position="599"/>
    </location>
</feature>
<feature type="transmembrane region" description="Helical" evidence="3">
    <location>
        <begin position="144"/>
        <end position="164"/>
    </location>
</feature>
<protein>
    <submittedName>
        <fullName evidence="5">Reduced folate carrier</fullName>
    </submittedName>
</protein>
<reference evidence="4" key="1">
    <citation type="journal article" date="2013" name="Genetics">
        <title>The draft genome and transcriptome of Panagrellus redivivus are shaped by the harsh demands of a free-living lifestyle.</title>
        <authorList>
            <person name="Srinivasan J."/>
            <person name="Dillman A.R."/>
            <person name="Macchietto M.G."/>
            <person name="Heikkinen L."/>
            <person name="Lakso M."/>
            <person name="Fracchia K.M."/>
            <person name="Antoshechkin I."/>
            <person name="Mortazavi A."/>
            <person name="Wong G."/>
            <person name="Sternberg P.W."/>
        </authorList>
    </citation>
    <scope>NUCLEOTIDE SEQUENCE [LARGE SCALE GENOMIC DNA]</scope>
    <source>
        <strain evidence="4">MT8872</strain>
    </source>
</reference>
<dbReference type="InterPro" id="IPR036259">
    <property type="entry name" value="MFS_trans_sf"/>
</dbReference>
<evidence type="ECO:0000256" key="1">
    <source>
        <dbReference type="ARBA" id="ARBA00005773"/>
    </source>
</evidence>
<organism evidence="4 5">
    <name type="scientific">Panagrellus redivivus</name>
    <name type="common">Microworm</name>
    <dbReference type="NCBI Taxonomy" id="6233"/>
    <lineage>
        <taxon>Eukaryota</taxon>
        <taxon>Metazoa</taxon>
        <taxon>Ecdysozoa</taxon>
        <taxon>Nematoda</taxon>
        <taxon>Chromadorea</taxon>
        <taxon>Rhabditida</taxon>
        <taxon>Tylenchina</taxon>
        <taxon>Panagrolaimomorpha</taxon>
        <taxon>Panagrolaimoidea</taxon>
        <taxon>Panagrolaimidae</taxon>
        <taxon>Panagrellus</taxon>
    </lineage>
</organism>
<dbReference type="NCBIfam" id="TIGR00806">
    <property type="entry name" value="rfc"/>
    <property type="match status" value="1"/>
</dbReference>
<keyword evidence="3" id="KW-0812">Transmembrane</keyword>
<dbReference type="WBParaSite" id="Pan_g12370.t1">
    <property type="protein sequence ID" value="Pan_g12370.t1"/>
    <property type="gene ID" value="Pan_g12370"/>
</dbReference>
<evidence type="ECO:0000313" key="5">
    <source>
        <dbReference type="WBParaSite" id="Pan_g12370.t1"/>
    </source>
</evidence>
<dbReference type="SUPFAM" id="SSF103473">
    <property type="entry name" value="MFS general substrate transporter"/>
    <property type="match status" value="1"/>
</dbReference>
<evidence type="ECO:0000256" key="3">
    <source>
        <dbReference type="SAM" id="Phobius"/>
    </source>
</evidence>
<reference evidence="5" key="2">
    <citation type="submission" date="2020-10" db="UniProtKB">
        <authorList>
            <consortium name="WormBaseParasite"/>
        </authorList>
    </citation>
    <scope>IDENTIFICATION</scope>
</reference>
<dbReference type="Proteomes" id="UP000492821">
    <property type="component" value="Unassembled WGS sequence"/>
</dbReference>
<feature type="transmembrane region" description="Helical" evidence="3">
    <location>
        <begin position="198"/>
        <end position="217"/>
    </location>
</feature>
<dbReference type="InterPro" id="IPR002666">
    <property type="entry name" value="Folate_carrier"/>
</dbReference>
<dbReference type="Pfam" id="PF01770">
    <property type="entry name" value="Folate_carrier"/>
    <property type="match status" value="1"/>
</dbReference>
<dbReference type="Gene3D" id="1.20.1250.20">
    <property type="entry name" value="MFS general substrate transporter like domains"/>
    <property type="match status" value="1"/>
</dbReference>
<accession>A0A7E4USP1</accession>
<dbReference type="PANTHER" id="PTHR10686:SF18">
    <property type="entry name" value="IP11787P-RELATED"/>
    <property type="match status" value="1"/>
</dbReference>
<keyword evidence="4" id="KW-1185">Reference proteome</keyword>
<feature type="transmembrane region" description="Helical" evidence="3">
    <location>
        <begin position="497"/>
        <end position="519"/>
    </location>
</feature>
<feature type="transmembrane region" description="Helical" evidence="3">
    <location>
        <begin position="238"/>
        <end position="255"/>
    </location>
</feature>
<proteinExistence type="inferred from homology"/>
<feature type="transmembrane region" description="Helical" evidence="3">
    <location>
        <begin position="400"/>
        <end position="416"/>
    </location>
</feature>
<comment type="similarity">
    <text evidence="1">Belongs to the reduced folate carrier (RFC) transporter (TC 2.A.48) family.</text>
</comment>
<name>A0A7E4USP1_PANRE</name>
<keyword evidence="3" id="KW-0472">Membrane</keyword>
<dbReference type="PANTHER" id="PTHR10686">
    <property type="entry name" value="FOLATE TRANSPORTER"/>
    <property type="match status" value="1"/>
</dbReference>
<keyword evidence="3" id="KW-1133">Transmembrane helix</keyword>
<dbReference type="GO" id="GO:0005886">
    <property type="term" value="C:plasma membrane"/>
    <property type="evidence" value="ECO:0007669"/>
    <property type="project" value="TreeGrafter"/>
</dbReference>
<evidence type="ECO:0000256" key="2">
    <source>
        <dbReference type="SAM" id="MobiDB-lite"/>
    </source>
</evidence>
<sequence>MSAREAVDSRDSKKACSRLPGHASCHGLVKAVNTVNRTQITLTELAAHAIATRLAITWHFGLRSTQSATMGADDYDVESPRLSTVASRFSRVFRRLDFVVVLPILLCVYSVMKEIKVGEPFMYKYQTEYLNLTADQLTSEIYPYFPYSYLIALVPIFLLTDLFLYKPTMLMEVIGQIGYRFSLVFMSDVTSQKLGQVAYGLASASEVAFFSYIYARLEKDQYRKLTSWTRAGTMGGRSFGYFLSQLIILGGFGTYRTLNKIAFVFPCIVFVFCIFLPRVHWKVMVSRIAEARTHSKKKQEEKLPTSYLSYINYRARKLGSDFMKIYSVGFIRKWSFWWAMTTCMSLQVAQYAQTLWGEVQKDANSPLNGFAEAGYTFTATFAILAMNSFPINWDKWGETTLVLISSIDAALLLLYSKTNNIYVMYGCYIGYRSLYQVMITIAQWNIAKKMVCESYGLVFGANSFIALIMQSILMFVVADKRGFGMKVREQYQVYAGLHLLIAVIFAISVAYTVGSYFLCRKPKHVISPSKRSRSASRKSLSKSIVEPIELDPRNVFHDVDISSTALPPTPTAIPTPSPLPTTPIPDSPLPSNPHPAAHPHYIETTLNQIPEELDFDTSSDDELHDDDVFDASQRPVIAMPGGTMAASFSASFSKV</sequence>
<feature type="transmembrane region" description="Helical" evidence="3">
    <location>
        <begin position="261"/>
        <end position="279"/>
    </location>
</feature>
<dbReference type="GO" id="GO:0090482">
    <property type="term" value="F:vitamin transmembrane transporter activity"/>
    <property type="evidence" value="ECO:0007669"/>
    <property type="project" value="InterPro"/>
</dbReference>
<feature type="transmembrane region" description="Helical" evidence="3">
    <location>
        <begin position="373"/>
        <end position="393"/>
    </location>
</feature>
<feature type="compositionally biased region" description="Pro residues" evidence="2">
    <location>
        <begin position="567"/>
        <end position="593"/>
    </location>
</feature>
<feature type="transmembrane region" description="Helical" evidence="3">
    <location>
        <begin position="454"/>
        <end position="477"/>
    </location>
</feature>
<dbReference type="AlphaFoldDB" id="A0A7E4USP1"/>
<evidence type="ECO:0000313" key="4">
    <source>
        <dbReference type="Proteomes" id="UP000492821"/>
    </source>
</evidence>